<dbReference type="eggNOG" id="KOG3624">
    <property type="taxonomic scope" value="Eukaryota"/>
</dbReference>
<dbReference type="GO" id="GO:0046872">
    <property type="term" value="F:metal ion binding"/>
    <property type="evidence" value="ECO:0007669"/>
    <property type="project" value="UniProtKB-KW"/>
</dbReference>
<keyword evidence="5" id="KW-0378">Hydrolase</keyword>
<dbReference type="InterPro" id="IPR008753">
    <property type="entry name" value="Peptidase_M13_N"/>
</dbReference>
<dbReference type="CDD" id="cd08662">
    <property type="entry name" value="M13"/>
    <property type="match status" value="1"/>
</dbReference>
<dbReference type="SUPFAM" id="SSF55486">
    <property type="entry name" value="Metalloproteases ('zincins'), catalytic domain"/>
    <property type="match status" value="1"/>
</dbReference>
<evidence type="ECO:0000256" key="8">
    <source>
        <dbReference type="SAM" id="MobiDB-lite"/>
    </source>
</evidence>
<dbReference type="PhylomeDB" id="T1JFA4"/>
<feature type="region of interest" description="Disordered" evidence="8">
    <location>
        <begin position="1"/>
        <end position="20"/>
    </location>
</feature>
<dbReference type="InterPro" id="IPR000718">
    <property type="entry name" value="Peptidase_M13"/>
</dbReference>
<organism evidence="12 13">
    <name type="scientific">Strigamia maritima</name>
    <name type="common">European centipede</name>
    <name type="synonym">Geophilus maritimus</name>
    <dbReference type="NCBI Taxonomy" id="126957"/>
    <lineage>
        <taxon>Eukaryota</taxon>
        <taxon>Metazoa</taxon>
        <taxon>Ecdysozoa</taxon>
        <taxon>Arthropoda</taxon>
        <taxon>Myriapoda</taxon>
        <taxon>Chilopoda</taxon>
        <taxon>Pleurostigmophora</taxon>
        <taxon>Geophilomorpha</taxon>
        <taxon>Linotaeniidae</taxon>
        <taxon>Strigamia</taxon>
    </lineage>
</organism>
<keyword evidence="6" id="KW-0862">Zinc</keyword>
<protein>
    <recommendedName>
        <fullName evidence="14">Peptidase M13 N-terminal domain-containing protein</fullName>
    </recommendedName>
</protein>
<dbReference type="InterPro" id="IPR018497">
    <property type="entry name" value="Peptidase_M13_C"/>
</dbReference>
<evidence type="ECO:0000256" key="1">
    <source>
        <dbReference type="ARBA" id="ARBA00001947"/>
    </source>
</evidence>
<accession>T1JFA4</accession>
<dbReference type="Pfam" id="PF05649">
    <property type="entry name" value="Peptidase_M13_N"/>
    <property type="match status" value="1"/>
</dbReference>
<evidence type="ECO:0000256" key="6">
    <source>
        <dbReference type="ARBA" id="ARBA00022833"/>
    </source>
</evidence>
<comment type="cofactor">
    <cofactor evidence="1">
        <name>Zn(2+)</name>
        <dbReference type="ChEBI" id="CHEBI:29105"/>
    </cofactor>
</comment>
<dbReference type="OMA" id="KENDKWM"/>
<dbReference type="GO" id="GO:0016485">
    <property type="term" value="P:protein processing"/>
    <property type="evidence" value="ECO:0007669"/>
    <property type="project" value="TreeGrafter"/>
</dbReference>
<keyword evidence="9" id="KW-1133">Transmembrane helix</keyword>
<dbReference type="Pfam" id="PF01431">
    <property type="entry name" value="Peptidase_M13"/>
    <property type="match status" value="1"/>
</dbReference>
<keyword evidence="9" id="KW-0812">Transmembrane</keyword>
<dbReference type="HOGENOM" id="CLU_006187_4_3_1"/>
<keyword evidence="7" id="KW-0482">Metalloprotease</keyword>
<dbReference type="GO" id="GO:0005886">
    <property type="term" value="C:plasma membrane"/>
    <property type="evidence" value="ECO:0007669"/>
    <property type="project" value="TreeGrafter"/>
</dbReference>
<evidence type="ECO:0000259" key="11">
    <source>
        <dbReference type="Pfam" id="PF05649"/>
    </source>
</evidence>
<dbReference type="PROSITE" id="PS51885">
    <property type="entry name" value="NEPRILYSIN"/>
    <property type="match status" value="1"/>
</dbReference>
<dbReference type="PANTHER" id="PTHR11733:SF240">
    <property type="entry name" value="GH14155P-RELATED"/>
    <property type="match status" value="1"/>
</dbReference>
<dbReference type="Gene3D" id="1.10.1380.10">
    <property type="entry name" value="Neutral endopeptidase , domain2"/>
    <property type="match status" value="1"/>
</dbReference>
<feature type="domain" description="Peptidase M13 C-terminal" evidence="10">
    <location>
        <begin position="612"/>
        <end position="726"/>
    </location>
</feature>
<feature type="transmembrane region" description="Helical" evidence="9">
    <location>
        <begin position="59"/>
        <end position="92"/>
    </location>
</feature>
<keyword evidence="4" id="KW-0479">Metal-binding</keyword>
<evidence type="ECO:0000256" key="2">
    <source>
        <dbReference type="ARBA" id="ARBA00007357"/>
    </source>
</evidence>
<evidence type="ECO:0000256" key="3">
    <source>
        <dbReference type="ARBA" id="ARBA00022670"/>
    </source>
</evidence>
<sequence>MGENTGHHKLVHKPGETDETDETEKIYLANDNNLADGDLPQTKQNETIREKIRRKFACLGLTWQGLVLLLVICIILLIFFIIIIVLAVKLALYQKHSSNICKTPDCLRTSANILEKMDENVDPCQDFYTFSCGMWNNAEKNSYGVTVSGRESRLGQHLREYRGRIRDLINTKAYSSNVSSLEWKMKNFYESCMNTESIDAASVHPIMRIIDQLYGWNVLANWVLSQWDNNEVLRKLHVEYGVNPFFRPVLVVDDKVAKIEIMPSGLGLPHKKYYFRNHYDRIVEAYKRLMHDTAVLLGATGPKAKAFADEVFYFEKRLAHVYPDDDYRSRLRFPQELTSVVELNSWSRQINWREYLNVAFPGFAILDTTMILANKTYLQEVSKLFSSTDHEVMNNYMIWTLVHHYAPYLSKSFQKVLDNFQNALTGSKQSKSRWEFCIEEVEKLFPIGIEALYVDNYISKSEIENVKKYFHEISGTFIERINGYDWMDEESKHATRSLLIILKSDFFHNIINGVTYQNILAVKWLKNQLNREWHMSYFSEQNIPFITLSRKNLVVPYYLIQEPIFDSRQFAALNFGALGWLIGRALIQGFENADIIHSIYDESTFLPNCDDEENKFDAVTTQDENMADIAGLTLAYYGFLNWVSHHAEYKLLPAITDFTNEQLFFISYGQSLCAELTPETLSNELDGAKFSPNQIRVNGVVLQMAEFSSAFDCSYSSEMNAHRKCNT</sequence>
<evidence type="ECO:0008006" key="14">
    <source>
        <dbReference type="Google" id="ProtNLM"/>
    </source>
</evidence>
<evidence type="ECO:0000313" key="12">
    <source>
        <dbReference type="EnsemblMetazoa" id="SMAR012515-PA"/>
    </source>
</evidence>
<reference evidence="12" key="2">
    <citation type="submission" date="2015-02" db="UniProtKB">
        <authorList>
            <consortium name="EnsemblMetazoa"/>
        </authorList>
    </citation>
    <scope>IDENTIFICATION</scope>
</reference>
<evidence type="ECO:0000313" key="13">
    <source>
        <dbReference type="Proteomes" id="UP000014500"/>
    </source>
</evidence>
<feature type="domain" description="Peptidase M13 N-terminal" evidence="11">
    <location>
        <begin position="123"/>
        <end position="495"/>
    </location>
</feature>
<dbReference type="InterPro" id="IPR024079">
    <property type="entry name" value="MetalloPept_cat_dom_sf"/>
</dbReference>
<dbReference type="AlphaFoldDB" id="T1JFA4"/>
<dbReference type="InterPro" id="IPR042089">
    <property type="entry name" value="Peptidase_M13_dom_2"/>
</dbReference>
<keyword evidence="9" id="KW-0472">Membrane</keyword>
<proteinExistence type="inferred from homology"/>
<evidence type="ECO:0000256" key="7">
    <source>
        <dbReference type="ARBA" id="ARBA00023049"/>
    </source>
</evidence>
<evidence type="ECO:0000256" key="5">
    <source>
        <dbReference type="ARBA" id="ARBA00022801"/>
    </source>
</evidence>
<evidence type="ECO:0000259" key="10">
    <source>
        <dbReference type="Pfam" id="PF01431"/>
    </source>
</evidence>
<dbReference type="Gene3D" id="3.40.390.10">
    <property type="entry name" value="Collagenase (Catalytic Domain)"/>
    <property type="match status" value="1"/>
</dbReference>
<keyword evidence="3" id="KW-0645">Protease</keyword>
<keyword evidence="13" id="KW-1185">Reference proteome</keyword>
<dbReference type="GO" id="GO:0004222">
    <property type="term" value="F:metalloendopeptidase activity"/>
    <property type="evidence" value="ECO:0007669"/>
    <property type="project" value="InterPro"/>
</dbReference>
<dbReference type="PANTHER" id="PTHR11733">
    <property type="entry name" value="ZINC METALLOPROTEASE FAMILY M13 NEPRILYSIN-RELATED"/>
    <property type="match status" value="1"/>
</dbReference>
<name>T1JFA4_STRMM</name>
<reference evidence="13" key="1">
    <citation type="submission" date="2011-05" db="EMBL/GenBank/DDBJ databases">
        <authorList>
            <person name="Richards S.R."/>
            <person name="Qu J."/>
            <person name="Jiang H."/>
            <person name="Jhangiani S.N."/>
            <person name="Agravi P."/>
            <person name="Goodspeed R."/>
            <person name="Gross S."/>
            <person name="Mandapat C."/>
            <person name="Jackson L."/>
            <person name="Mathew T."/>
            <person name="Pu L."/>
            <person name="Thornton R."/>
            <person name="Saada N."/>
            <person name="Wilczek-Boney K.B."/>
            <person name="Lee S."/>
            <person name="Kovar C."/>
            <person name="Wu Y."/>
            <person name="Scherer S.E."/>
            <person name="Worley K.C."/>
            <person name="Muzny D.M."/>
            <person name="Gibbs R."/>
        </authorList>
    </citation>
    <scope>NUCLEOTIDE SEQUENCE</scope>
    <source>
        <strain evidence="13">Brora</strain>
    </source>
</reference>
<evidence type="ECO:0000256" key="4">
    <source>
        <dbReference type="ARBA" id="ARBA00022723"/>
    </source>
</evidence>
<comment type="similarity">
    <text evidence="2">Belongs to the peptidase M13 family.</text>
</comment>
<dbReference type="EMBL" id="JH432147">
    <property type="status" value="NOT_ANNOTATED_CDS"/>
    <property type="molecule type" value="Genomic_DNA"/>
</dbReference>
<evidence type="ECO:0000256" key="9">
    <source>
        <dbReference type="SAM" id="Phobius"/>
    </source>
</evidence>
<dbReference type="Proteomes" id="UP000014500">
    <property type="component" value="Unassembled WGS sequence"/>
</dbReference>
<dbReference type="EnsemblMetazoa" id="SMAR012515-RA">
    <property type="protein sequence ID" value="SMAR012515-PA"/>
    <property type="gene ID" value="SMAR012515"/>
</dbReference>